<feature type="transmembrane region" description="Helical" evidence="1">
    <location>
        <begin position="35"/>
        <end position="55"/>
    </location>
</feature>
<keyword evidence="1" id="KW-0472">Membrane</keyword>
<keyword evidence="1" id="KW-0812">Transmembrane</keyword>
<dbReference type="AlphaFoldDB" id="A0A7T5UH46"/>
<keyword evidence="1" id="KW-1133">Transmembrane helix</keyword>
<accession>A0A7T5UH46</accession>
<sequence>MSDQDNKPAEPALFSVNTLKAEAEKRIRALWAGEVALFNAFWVYGFAVVAGLSIIASPFDLLGSLIHLVALGWSLFMIKPIWLAADKYQGPQHWAVAAKIAVVLGGLSTLASLLG</sequence>
<feature type="transmembrane region" description="Helical" evidence="1">
    <location>
        <begin position="94"/>
        <end position="114"/>
    </location>
</feature>
<reference evidence="2 3" key="1">
    <citation type="submission" date="2020-07" db="EMBL/GenBank/DDBJ databases">
        <title>Huge and variable diversity of episymbiotic CPR bacteria and DPANN archaea in groundwater ecosystems.</title>
        <authorList>
            <person name="He C.Y."/>
            <person name="Keren R."/>
            <person name="Whittaker M."/>
            <person name="Farag I.F."/>
            <person name="Doudna J."/>
            <person name="Cate J.H.D."/>
            <person name="Banfield J.F."/>
        </authorList>
    </citation>
    <scope>NUCLEOTIDE SEQUENCE [LARGE SCALE GENOMIC DNA]</scope>
    <source>
        <strain evidence="2">NC_groundwater_70_Ag_B-0.1um_54_66</strain>
    </source>
</reference>
<name>A0A7T5UH46_9BACT</name>
<protein>
    <submittedName>
        <fullName evidence="2">Uncharacterized protein</fullName>
    </submittedName>
</protein>
<organism evidence="2 3">
    <name type="scientific">Micavibrio aeruginosavorus</name>
    <dbReference type="NCBI Taxonomy" id="349221"/>
    <lineage>
        <taxon>Bacteria</taxon>
        <taxon>Pseudomonadati</taxon>
        <taxon>Bdellovibrionota</taxon>
        <taxon>Bdellovibrionia</taxon>
        <taxon>Bdellovibrionales</taxon>
        <taxon>Pseudobdellovibrionaceae</taxon>
        <taxon>Micavibrio</taxon>
    </lineage>
</organism>
<dbReference type="Proteomes" id="UP000595362">
    <property type="component" value="Chromosome"/>
</dbReference>
<gene>
    <name evidence="2" type="ORF">HYS17_03870</name>
</gene>
<dbReference type="EMBL" id="CP066681">
    <property type="protein sequence ID" value="QQG36919.1"/>
    <property type="molecule type" value="Genomic_DNA"/>
</dbReference>
<evidence type="ECO:0000256" key="1">
    <source>
        <dbReference type="SAM" id="Phobius"/>
    </source>
</evidence>
<feature type="transmembrane region" description="Helical" evidence="1">
    <location>
        <begin position="61"/>
        <end position="82"/>
    </location>
</feature>
<proteinExistence type="predicted"/>
<evidence type="ECO:0000313" key="3">
    <source>
        <dbReference type="Proteomes" id="UP000595362"/>
    </source>
</evidence>
<evidence type="ECO:0000313" key="2">
    <source>
        <dbReference type="EMBL" id="QQG36919.1"/>
    </source>
</evidence>